<dbReference type="InterPro" id="IPR022998">
    <property type="entry name" value="ThiamineP_synth_TenI"/>
</dbReference>
<dbReference type="Proteomes" id="UP000192472">
    <property type="component" value="Unassembled WGS sequence"/>
</dbReference>
<feature type="domain" description="Thiamine phosphate synthase/TenI" evidence="1">
    <location>
        <begin position="87"/>
        <end position="168"/>
    </location>
</feature>
<dbReference type="RefSeq" id="WP_084370408.1">
    <property type="nucleotide sequence ID" value="NZ_FWYF01000001.1"/>
</dbReference>
<dbReference type="STRING" id="692418.SAMN04488029_0042"/>
<evidence type="ECO:0000313" key="2">
    <source>
        <dbReference type="EMBL" id="SMD31699.1"/>
    </source>
</evidence>
<dbReference type="InterPro" id="IPR013785">
    <property type="entry name" value="Aldolase_TIM"/>
</dbReference>
<dbReference type="Pfam" id="PF02581">
    <property type="entry name" value="TMP-TENI"/>
    <property type="match status" value="1"/>
</dbReference>
<dbReference type="OrthoDB" id="194683at2"/>
<dbReference type="SUPFAM" id="SSF51391">
    <property type="entry name" value="Thiamin phosphate synthase"/>
    <property type="match status" value="1"/>
</dbReference>
<protein>
    <submittedName>
        <fullName evidence="2">Thiamine-phosphate pyrophosphorylase</fullName>
    </submittedName>
</protein>
<evidence type="ECO:0000313" key="3">
    <source>
        <dbReference type="Proteomes" id="UP000192472"/>
    </source>
</evidence>
<reference evidence="2 3" key="1">
    <citation type="submission" date="2017-04" db="EMBL/GenBank/DDBJ databases">
        <authorList>
            <person name="Afonso C.L."/>
            <person name="Miller P.J."/>
            <person name="Scott M.A."/>
            <person name="Spackman E."/>
            <person name="Goraichik I."/>
            <person name="Dimitrov K.M."/>
            <person name="Suarez D.L."/>
            <person name="Swayne D.E."/>
        </authorList>
    </citation>
    <scope>NUCLEOTIDE SEQUENCE [LARGE SCALE GENOMIC DNA]</scope>
    <source>
        <strain evidence="2 3">DSM 26133</strain>
    </source>
</reference>
<dbReference type="AlphaFoldDB" id="A0A1W2G4T2"/>
<gene>
    <name evidence="2" type="ORF">SAMN04488029_0042</name>
</gene>
<dbReference type="InterPro" id="IPR036206">
    <property type="entry name" value="ThiamineP_synth_sf"/>
</dbReference>
<dbReference type="EMBL" id="FWYF01000001">
    <property type="protein sequence ID" value="SMD31699.1"/>
    <property type="molecule type" value="Genomic_DNA"/>
</dbReference>
<accession>A0A1W2G4T2</accession>
<sequence length="190" mass="21582">MKTIVITPEAQAKGEIETCNLLLQSNIERLHVRKPFASAESLKDYVEQLDSRYYSKISLHSHHELVDEMELGGKHFKSNQEVNAKSLASKSFHSFDEIENESTPLSYGFLSPIFESISKVCYAGEFDQMELKKWLRRFNRFPVYALGGMTADKTHVVRDMGFEGMALLGDLWSDSIVSKRIEKVASVLNA</sequence>
<keyword evidence="3" id="KW-1185">Reference proteome</keyword>
<name>A0A1W2G4T2_REIFA</name>
<proteinExistence type="predicted"/>
<organism evidence="2 3">
    <name type="scientific">Reichenbachiella faecimaris</name>
    <dbReference type="NCBI Taxonomy" id="692418"/>
    <lineage>
        <taxon>Bacteria</taxon>
        <taxon>Pseudomonadati</taxon>
        <taxon>Bacteroidota</taxon>
        <taxon>Cytophagia</taxon>
        <taxon>Cytophagales</taxon>
        <taxon>Reichenbachiellaceae</taxon>
        <taxon>Reichenbachiella</taxon>
    </lineage>
</organism>
<evidence type="ECO:0000259" key="1">
    <source>
        <dbReference type="Pfam" id="PF02581"/>
    </source>
</evidence>
<dbReference type="GO" id="GO:0009228">
    <property type="term" value="P:thiamine biosynthetic process"/>
    <property type="evidence" value="ECO:0007669"/>
    <property type="project" value="UniProtKB-KW"/>
</dbReference>
<dbReference type="Gene3D" id="3.20.20.70">
    <property type="entry name" value="Aldolase class I"/>
    <property type="match status" value="1"/>
</dbReference>